<dbReference type="Pfam" id="PF11250">
    <property type="entry name" value="FAF"/>
    <property type="match status" value="1"/>
</dbReference>
<feature type="compositionally biased region" description="Basic and acidic residues" evidence="2">
    <location>
        <begin position="266"/>
        <end position="279"/>
    </location>
</feature>
<evidence type="ECO:0000256" key="1">
    <source>
        <dbReference type="ARBA" id="ARBA00008690"/>
    </source>
</evidence>
<keyword evidence="5" id="KW-1185">Reference proteome</keyword>
<dbReference type="InterPro" id="IPR046431">
    <property type="entry name" value="FAF_dom"/>
</dbReference>
<protein>
    <recommendedName>
        <fullName evidence="3">FAF domain-containing protein</fullName>
    </recommendedName>
</protein>
<feature type="compositionally biased region" description="Basic and acidic residues" evidence="2">
    <location>
        <begin position="120"/>
        <end position="141"/>
    </location>
</feature>
<comment type="similarity">
    <text evidence="1">Belongs to the fantastic four family.</text>
</comment>
<dbReference type="EMBL" id="BSYO01000036">
    <property type="protein sequence ID" value="GMH29265.1"/>
    <property type="molecule type" value="Genomic_DNA"/>
</dbReference>
<dbReference type="PANTHER" id="PTHR33155:SF8">
    <property type="entry name" value="PROTEIN FANTASTIC FOUR 1"/>
    <property type="match status" value="1"/>
</dbReference>
<evidence type="ECO:0000259" key="3">
    <source>
        <dbReference type="Pfam" id="PF11250"/>
    </source>
</evidence>
<gene>
    <name evidence="4" type="ORF">Nepgr_031108</name>
</gene>
<feature type="region of interest" description="Disordered" evidence="2">
    <location>
        <begin position="96"/>
        <end position="141"/>
    </location>
</feature>
<reference evidence="4" key="1">
    <citation type="submission" date="2023-05" db="EMBL/GenBank/DDBJ databases">
        <title>Nepenthes gracilis genome sequencing.</title>
        <authorList>
            <person name="Fukushima K."/>
        </authorList>
    </citation>
    <scope>NUCLEOTIDE SEQUENCE</scope>
    <source>
        <strain evidence="4">SING2019-196</strain>
    </source>
</reference>
<proteinExistence type="inferred from homology"/>
<dbReference type="Proteomes" id="UP001279734">
    <property type="component" value="Unassembled WGS sequence"/>
</dbReference>
<feature type="compositionally biased region" description="Polar residues" evidence="2">
    <location>
        <begin position="96"/>
        <end position="105"/>
    </location>
</feature>
<name>A0AAD3Y6H1_NEPGR</name>
<evidence type="ECO:0000256" key="2">
    <source>
        <dbReference type="SAM" id="MobiDB-lite"/>
    </source>
</evidence>
<evidence type="ECO:0000313" key="5">
    <source>
        <dbReference type="Proteomes" id="UP001279734"/>
    </source>
</evidence>
<feature type="region of interest" description="Disordered" evidence="2">
    <location>
        <begin position="231"/>
        <end position="280"/>
    </location>
</feature>
<evidence type="ECO:0000313" key="4">
    <source>
        <dbReference type="EMBL" id="GMH29265.1"/>
    </source>
</evidence>
<feature type="compositionally biased region" description="Acidic residues" evidence="2">
    <location>
        <begin position="231"/>
        <end position="265"/>
    </location>
</feature>
<sequence>MPTIIFQGLQSCCESQLSLNLTSFNHHFSKYQELSQKSSIPGATMCGWECIKAISTGGSSCRRPETEDNGVYVHPLIKSASSMLSEKSLEMCTENLGSETGSDTAGSDIFPSGEVTSLDDLERPPTKERRKSEIKKFNRRDLPPPLTTLRVSNPIRLGPHRESGRLVIEAIASIHTRHYDIHAERRDGRLRLSFLTDYSSDFYPQYAVRENKVEENDKCGDDAVFEDTADDCEIDGNGECGEELSEEKEEEDEEEEENVVEEDEERHEGDDSWSRKDIDGNNLKVGIKMGISEFQRPSICKGGGHGNKRLINWELFCVATS</sequence>
<organism evidence="4 5">
    <name type="scientific">Nepenthes gracilis</name>
    <name type="common">Slender pitcher plant</name>
    <dbReference type="NCBI Taxonomy" id="150966"/>
    <lineage>
        <taxon>Eukaryota</taxon>
        <taxon>Viridiplantae</taxon>
        <taxon>Streptophyta</taxon>
        <taxon>Embryophyta</taxon>
        <taxon>Tracheophyta</taxon>
        <taxon>Spermatophyta</taxon>
        <taxon>Magnoliopsida</taxon>
        <taxon>eudicotyledons</taxon>
        <taxon>Gunneridae</taxon>
        <taxon>Pentapetalae</taxon>
        <taxon>Caryophyllales</taxon>
        <taxon>Nepenthaceae</taxon>
        <taxon>Nepenthes</taxon>
    </lineage>
</organism>
<feature type="domain" description="FAF" evidence="3">
    <location>
        <begin position="142"/>
        <end position="194"/>
    </location>
</feature>
<dbReference type="AlphaFoldDB" id="A0AAD3Y6H1"/>
<comment type="caution">
    <text evidence="4">The sequence shown here is derived from an EMBL/GenBank/DDBJ whole genome shotgun (WGS) entry which is preliminary data.</text>
</comment>
<dbReference type="InterPro" id="IPR021410">
    <property type="entry name" value="FAF"/>
</dbReference>
<accession>A0AAD3Y6H1</accession>
<dbReference type="PANTHER" id="PTHR33155">
    <property type="entry name" value="FANTASTIC FOUR-LIKE PROTEIN (DUF3049)"/>
    <property type="match status" value="1"/>
</dbReference>